<evidence type="ECO:0000256" key="5">
    <source>
        <dbReference type="ARBA" id="ARBA00022692"/>
    </source>
</evidence>
<dbReference type="SMART" id="SM00179">
    <property type="entry name" value="EGF_CA"/>
    <property type="match status" value="2"/>
</dbReference>
<evidence type="ECO:0000256" key="2">
    <source>
        <dbReference type="ARBA" id="ARBA00007343"/>
    </source>
</evidence>
<reference evidence="21" key="2">
    <citation type="submission" date="2025-08" db="UniProtKB">
        <authorList>
            <consortium name="Ensembl"/>
        </authorList>
    </citation>
    <scope>IDENTIFICATION</scope>
    <source>
        <strain evidence="21">Glennie</strain>
    </source>
</reference>
<dbReference type="InterPro" id="IPR017981">
    <property type="entry name" value="GPCR_2-like_7TM"/>
</dbReference>
<gene>
    <name evidence="21" type="primary">LOC100086278</name>
</gene>
<keyword evidence="15" id="KW-0807">Transducer</keyword>
<keyword evidence="8" id="KW-0106">Calcium</keyword>
<evidence type="ECO:0000256" key="10">
    <source>
        <dbReference type="ARBA" id="ARBA00023040"/>
    </source>
</evidence>
<dbReference type="InterPro" id="IPR001881">
    <property type="entry name" value="EGF-like_Ca-bd_dom"/>
</dbReference>
<keyword evidence="14" id="KW-0325">Glycoprotein</keyword>
<evidence type="ECO:0000256" key="13">
    <source>
        <dbReference type="ARBA" id="ARBA00023170"/>
    </source>
</evidence>
<dbReference type="InterPro" id="IPR001740">
    <property type="entry name" value="GPCR_2_EMR1-like_rcpt"/>
</dbReference>
<dbReference type="SMART" id="SM00303">
    <property type="entry name" value="GPS"/>
    <property type="match status" value="1"/>
</dbReference>
<evidence type="ECO:0000256" key="15">
    <source>
        <dbReference type="ARBA" id="ARBA00023224"/>
    </source>
</evidence>
<dbReference type="Bgee" id="ENSOANG00000037657">
    <property type="expression patterns" value="Expressed in ovary and 1 other cell type or tissue"/>
</dbReference>
<dbReference type="AlphaFoldDB" id="A0A6I8P0U2"/>
<feature type="transmembrane region" description="Helical" evidence="17">
    <location>
        <begin position="391"/>
        <end position="414"/>
    </location>
</feature>
<evidence type="ECO:0000313" key="21">
    <source>
        <dbReference type="Ensembl" id="ENSOANP00000047429.1"/>
    </source>
</evidence>
<dbReference type="GO" id="GO:0004930">
    <property type="term" value="F:G protein-coupled receptor activity"/>
    <property type="evidence" value="ECO:0000318"/>
    <property type="project" value="GO_Central"/>
</dbReference>
<dbReference type="GeneTree" id="ENSGT00940000162163"/>
<feature type="transmembrane region" description="Helical" evidence="17">
    <location>
        <begin position="499"/>
        <end position="518"/>
    </location>
</feature>
<feature type="transmembrane region" description="Helical" evidence="17">
    <location>
        <begin position="426"/>
        <end position="443"/>
    </location>
</feature>
<evidence type="ECO:0000256" key="8">
    <source>
        <dbReference type="ARBA" id="ARBA00022837"/>
    </source>
</evidence>
<protein>
    <submittedName>
        <fullName evidence="21">Uncharacterized protein</fullName>
    </submittedName>
</protein>
<keyword evidence="11 17" id="KW-0472">Membrane</keyword>
<dbReference type="PANTHER" id="PTHR12011:SF433">
    <property type="entry name" value="ADHESION G PROTEIN-COUPLED RECEPTOR E1-LIKE-RELATED"/>
    <property type="match status" value="1"/>
</dbReference>
<feature type="domain" description="GAIN-B" evidence="19">
    <location>
        <begin position="237"/>
        <end position="384"/>
    </location>
</feature>
<dbReference type="OMA" id="STHCWLK"/>
<dbReference type="InterPro" id="IPR018097">
    <property type="entry name" value="EGF_Ca-bd_CS"/>
</dbReference>
<feature type="transmembrane region" description="Helical" evidence="17">
    <location>
        <begin position="617"/>
        <end position="638"/>
    </location>
</feature>
<accession>A0A6I8P0U2</accession>
<sequence length="691" mass="77219">MGSYTRTCRDGFASKNLQCKDVDECLDTKICPSHATCTNTPGKYFCTCKNGFATSSGEQTFVGQGVECKDIDECLNTTTCPAYATCSNTLGRYFCTCNKGFSSSSGKLKFVGKGVKCRANFSNCSNLKKENSFPQDCEVKLNTIYYWENSNQICSHLRRLSQGCGYGNAALSLQEITNFSNALSNNIFQVIPGRKERKTQLVTLFLESVQSAAFSAALRLSTNETLREETEFMGIETRIVKGACTAENEIFHLMAKNESLKIHCSTVYREDLEGAVVFISYATLGSIMNESITQGELHDFRLNSKVVSGTIGLEKNISLSAPVNFTFQHVQALTPKERSLCVFWNNTTWSKHGCEVISADENQTRCSCNHLSTFAVLLASTDLMEDPVLTLITYVGLSLSLLCLFLAALTFLLCRTIWNTSTSLHLQLSVCLFLADLLFLTGIKRTEPELLCSIIAGVLHYLFLAAFTWMLLEGLYLFLTVRNLKVANYTSASRFKKRFMYPFGYGIPAGIVAITAGVGYRGYGTSTHCWLKIKGGYIWGFLGPIVAIIMMNLSFYLTTLWILRDKLCSLNKDVSKIQNTRTLTFKALAQLFILGCSWGLGFLLIEPMGDLFKSVIAYAFTITNSLQGVYIFVVHCLLNHQVKDEYKKWFKGLQKRTETDSYMLSGSTTHTRMEEPEKATYCTRKRDSSYS</sequence>
<dbReference type="Proteomes" id="UP000002279">
    <property type="component" value="Chromosome X1"/>
</dbReference>
<proteinExistence type="inferred from homology"/>
<dbReference type="InterPro" id="IPR057244">
    <property type="entry name" value="GAIN_B"/>
</dbReference>
<feature type="transmembrane region" description="Helical" evidence="17">
    <location>
        <begin position="538"/>
        <end position="563"/>
    </location>
</feature>
<dbReference type="Gene3D" id="2.60.220.50">
    <property type="match status" value="1"/>
</dbReference>
<feature type="domain" description="EGF-like" evidence="18">
    <location>
        <begin position="21"/>
        <end position="58"/>
    </location>
</feature>
<dbReference type="SUPFAM" id="SSF57196">
    <property type="entry name" value="EGF/Laminin"/>
    <property type="match status" value="2"/>
</dbReference>
<dbReference type="InParanoid" id="A0A6I8P0U2"/>
<dbReference type="Pfam" id="PF01825">
    <property type="entry name" value="GPS"/>
    <property type="match status" value="1"/>
</dbReference>
<dbReference type="Pfam" id="PF07645">
    <property type="entry name" value="EGF_CA"/>
    <property type="match status" value="2"/>
</dbReference>
<dbReference type="Ensembl" id="ENSOANT00000058194.1">
    <property type="protein sequence ID" value="ENSOANP00000047429.1"/>
    <property type="gene ID" value="ENSOANG00000037657.1"/>
</dbReference>
<evidence type="ECO:0000256" key="11">
    <source>
        <dbReference type="ARBA" id="ARBA00023136"/>
    </source>
</evidence>
<reference evidence="21 22" key="1">
    <citation type="journal article" date="2008" name="Nature">
        <title>Genome analysis of the platypus reveals unique signatures of evolution.</title>
        <authorList>
            <person name="Warren W.C."/>
            <person name="Hillier L.W."/>
            <person name="Marshall Graves J.A."/>
            <person name="Birney E."/>
            <person name="Ponting C.P."/>
            <person name="Grutzner F."/>
            <person name="Belov K."/>
            <person name="Miller W."/>
            <person name="Clarke L."/>
            <person name="Chinwalla A.T."/>
            <person name="Yang S.P."/>
            <person name="Heger A."/>
            <person name="Locke D.P."/>
            <person name="Miethke P."/>
            <person name="Waters P.D."/>
            <person name="Veyrunes F."/>
            <person name="Fulton L."/>
            <person name="Fulton B."/>
            <person name="Graves T."/>
            <person name="Wallis J."/>
            <person name="Puente X.S."/>
            <person name="Lopez-Otin C."/>
            <person name="Ordonez G.R."/>
            <person name="Eichler E.E."/>
            <person name="Chen L."/>
            <person name="Cheng Z."/>
            <person name="Deakin J.E."/>
            <person name="Alsop A."/>
            <person name="Thompson K."/>
            <person name="Kirby P."/>
            <person name="Papenfuss A.T."/>
            <person name="Wakefield M.J."/>
            <person name="Olender T."/>
            <person name="Lancet D."/>
            <person name="Huttley G.A."/>
            <person name="Smit A.F."/>
            <person name="Pask A."/>
            <person name="Temple-Smith P."/>
            <person name="Batzer M.A."/>
            <person name="Walker J.A."/>
            <person name="Konkel M.K."/>
            <person name="Harris R.S."/>
            <person name="Whittington C.M."/>
            <person name="Wong E.S."/>
            <person name="Gemmell N.J."/>
            <person name="Buschiazzo E."/>
            <person name="Vargas Jentzsch I.M."/>
            <person name="Merkel A."/>
            <person name="Schmitz J."/>
            <person name="Zemann A."/>
            <person name="Churakov G."/>
            <person name="Kriegs J.O."/>
            <person name="Brosius J."/>
            <person name="Murchison E.P."/>
            <person name="Sachidanandam R."/>
            <person name="Smith C."/>
            <person name="Hannon G.J."/>
            <person name="Tsend-Ayush E."/>
            <person name="McMillan D."/>
            <person name="Attenborough R."/>
            <person name="Rens W."/>
            <person name="Ferguson-Smith M."/>
            <person name="Lefevre C.M."/>
            <person name="Sharp J.A."/>
            <person name="Nicholas K.R."/>
            <person name="Ray D.A."/>
            <person name="Kube M."/>
            <person name="Reinhardt R."/>
            <person name="Pringle T.H."/>
            <person name="Taylor J."/>
            <person name="Jones R.C."/>
            <person name="Nixon B."/>
            <person name="Dacheux J.L."/>
            <person name="Niwa H."/>
            <person name="Sekita Y."/>
            <person name="Huang X."/>
            <person name="Stark A."/>
            <person name="Kheradpour P."/>
            <person name="Kellis M."/>
            <person name="Flicek P."/>
            <person name="Chen Y."/>
            <person name="Webber C."/>
            <person name="Hardison R."/>
            <person name="Nelson J."/>
            <person name="Hallsworth-Pepin K."/>
            <person name="Delehaunty K."/>
            <person name="Markovic C."/>
            <person name="Minx P."/>
            <person name="Feng Y."/>
            <person name="Kremitzki C."/>
            <person name="Mitreva M."/>
            <person name="Glasscock J."/>
            <person name="Wylie T."/>
            <person name="Wohldmann P."/>
            <person name="Thiru P."/>
            <person name="Nhan M.N."/>
            <person name="Pohl C.S."/>
            <person name="Smith S.M."/>
            <person name="Hou S."/>
            <person name="Nefedov M."/>
            <person name="de Jong P.J."/>
            <person name="Renfree M.B."/>
            <person name="Mardis E.R."/>
            <person name="Wilson R.K."/>
        </authorList>
    </citation>
    <scope>NUCLEOTIDE SEQUENCE [LARGE SCALE GENOMIC DNA]</scope>
    <source>
        <strain evidence="21 22">Glennie</strain>
    </source>
</reference>
<evidence type="ECO:0000313" key="22">
    <source>
        <dbReference type="Proteomes" id="UP000002279"/>
    </source>
</evidence>
<comment type="caution">
    <text evidence="16">Lacks conserved residue(s) required for the propagation of feature annotation.</text>
</comment>
<dbReference type="FunFam" id="2.10.25.10:FF:000038">
    <property type="entry name" value="Fibrillin 2"/>
    <property type="match status" value="1"/>
</dbReference>
<dbReference type="PROSITE" id="PS50261">
    <property type="entry name" value="G_PROTEIN_RECEP_F2_4"/>
    <property type="match status" value="1"/>
</dbReference>
<keyword evidence="4 16" id="KW-0245">EGF-like domain</keyword>
<dbReference type="Gene3D" id="1.20.1070.10">
    <property type="entry name" value="Rhodopsin 7-helix transmembrane proteins"/>
    <property type="match status" value="1"/>
</dbReference>
<keyword evidence="22" id="KW-1185">Reference proteome</keyword>
<dbReference type="FunFam" id="1.20.1070.10:FF:000054">
    <property type="entry name" value="Adhesion G protein-coupled receptor E3"/>
    <property type="match status" value="1"/>
</dbReference>
<keyword evidence="13" id="KW-0675">Receptor</keyword>
<comment type="similarity">
    <text evidence="2">Belongs to the G-protein coupled receptor 2 family. Adhesion G-protein coupled receptor (ADGR) subfamily.</text>
</comment>
<dbReference type="PROSITE" id="PS50221">
    <property type="entry name" value="GAIN_B"/>
    <property type="match status" value="1"/>
</dbReference>
<evidence type="ECO:0000256" key="16">
    <source>
        <dbReference type="PROSITE-ProRule" id="PRU00076"/>
    </source>
</evidence>
<evidence type="ECO:0000259" key="20">
    <source>
        <dbReference type="PROSITE" id="PS50261"/>
    </source>
</evidence>
<feature type="transmembrane region" description="Helical" evidence="17">
    <location>
        <begin position="583"/>
        <end position="605"/>
    </location>
</feature>
<dbReference type="PROSITE" id="PS01187">
    <property type="entry name" value="EGF_CA"/>
    <property type="match status" value="2"/>
</dbReference>
<evidence type="ECO:0000256" key="1">
    <source>
        <dbReference type="ARBA" id="ARBA00004651"/>
    </source>
</evidence>
<dbReference type="FunFam" id="2.60.220.50:FF:000022">
    <property type="entry name" value="Adhesion G protein-coupled receptor E3"/>
    <property type="match status" value="1"/>
</dbReference>
<keyword evidence="12" id="KW-1015">Disulfide bond</keyword>
<dbReference type="Pfam" id="PF00002">
    <property type="entry name" value="7tm_2"/>
    <property type="match status" value="1"/>
</dbReference>
<keyword evidence="9 17" id="KW-1133">Transmembrane helix</keyword>
<dbReference type="GO" id="GO:0005509">
    <property type="term" value="F:calcium ion binding"/>
    <property type="evidence" value="ECO:0007669"/>
    <property type="project" value="InterPro"/>
</dbReference>
<evidence type="ECO:0000259" key="19">
    <source>
        <dbReference type="PROSITE" id="PS50221"/>
    </source>
</evidence>
<feature type="domain" description="G-protein coupled receptors family 2 profile 2" evidence="20">
    <location>
        <begin position="389"/>
        <end position="639"/>
    </location>
</feature>
<evidence type="ECO:0000259" key="18">
    <source>
        <dbReference type="PROSITE" id="PS50026"/>
    </source>
</evidence>
<feature type="domain" description="EGF-like" evidence="18">
    <location>
        <begin position="70"/>
        <end position="107"/>
    </location>
</feature>
<evidence type="ECO:0000256" key="4">
    <source>
        <dbReference type="ARBA" id="ARBA00022536"/>
    </source>
</evidence>
<dbReference type="InterPro" id="IPR000152">
    <property type="entry name" value="EGF-type_Asp/Asn_hydroxyl_site"/>
</dbReference>
<dbReference type="FunFam" id="2.10.25.10:FF:000243">
    <property type="entry name" value="Adhesion G protein-coupled receptor E1"/>
    <property type="match status" value="1"/>
</dbReference>
<name>A0A6I8P0U2_ORNAN</name>
<dbReference type="SMART" id="SM00181">
    <property type="entry name" value="EGF"/>
    <property type="match status" value="2"/>
</dbReference>
<dbReference type="GO" id="GO:0005886">
    <property type="term" value="C:plasma membrane"/>
    <property type="evidence" value="ECO:0000318"/>
    <property type="project" value="GO_Central"/>
</dbReference>
<dbReference type="FunCoup" id="A0A6I8P0U2">
    <property type="interactions" value="68"/>
</dbReference>
<organism evidence="21 22">
    <name type="scientific">Ornithorhynchus anatinus</name>
    <name type="common">Duckbill platypus</name>
    <dbReference type="NCBI Taxonomy" id="9258"/>
    <lineage>
        <taxon>Eukaryota</taxon>
        <taxon>Metazoa</taxon>
        <taxon>Chordata</taxon>
        <taxon>Craniata</taxon>
        <taxon>Vertebrata</taxon>
        <taxon>Euteleostomi</taxon>
        <taxon>Mammalia</taxon>
        <taxon>Monotremata</taxon>
        <taxon>Ornithorhynchidae</taxon>
        <taxon>Ornithorhynchus</taxon>
    </lineage>
</organism>
<keyword evidence="3" id="KW-1003">Cell membrane</keyword>
<evidence type="ECO:0000256" key="12">
    <source>
        <dbReference type="ARBA" id="ARBA00023157"/>
    </source>
</evidence>
<keyword evidence="10" id="KW-0297">G-protein coupled receptor</keyword>
<feature type="transmembrane region" description="Helical" evidence="17">
    <location>
        <begin position="455"/>
        <end position="479"/>
    </location>
</feature>
<dbReference type="PANTHER" id="PTHR12011">
    <property type="entry name" value="ADHESION G-PROTEIN COUPLED RECEPTOR"/>
    <property type="match status" value="1"/>
</dbReference>
<reference evidence="21" key="3">
    <citation type="submission" date="2025-09" db="UniProtKB">
        <authorList>
            <consortium name="Ensembl"/>
        </authorList>
    </citation>
    <scope>IDENTIFICATION</scope>
    <source>
        <strain evidence="21">Glennie</strain>
    </source>
</reference>
<dbReference type="InterPro" id="IPR049883">
    <property type="entry name" value="NOTCH1_EGF-like"/>
</dbReference>
<evidence type="ECO:0000256" key="6">
    <source>
        <dbReference type="ARBA" id="ARBA00022729"/>
    </source>
</evidence>
<keyword evidence="6" id="KW-0732">Signal</keyword>
<dbReference type="PRINTS" id="PR01128">
    <property type="entry name" value="EMR1HORMONER"/>
</dbReference>
<evidence type="ECO:0000256" key="9">
    <source>
        <dbReference type="ARBA" id="ARBA00022989"/>
    </source>
</evidence>
<dbReference type="InterPro" id="IPR046338">
    <property type="entry name" value="GAIN_dom_sf"/>
</dbReference>
<keyword evidence="7" id="KW-0677">Repeat</keyword>
<evidence type="ECO:0000256" key="17">
    <source>
        <dbReference type="SAM" id="Phobius"/>
    </source>
</evidence>
<dbReference type="PROSITE" id="PS00010">
    <property type="entry name" value="ASX_HYDROXYL"/>
    <property type="match status" value="2"/>
</dbReference>
<dbReference type="Gene3D" id="2.10.25.10">
    <property type="entry name" value="Laminin"/>
    <property type="match status" value="2"/>
</dbReference>
<evidence type="ECO:0000256" key="7">
    <source>
        <dbReference type="ARBA" id="ARBA00022737"/>
    </source>
</evidence>
<evidence type="ECO:0000256" key="3">
    <source>
        <dbReference type="ARBA" id="ARBA00022475"/>
    </source>
</evidence>
<dbReference type="PRINTS" id="PR00249">
    <property type="entry name" value="GPCRSECRETIN"/>
</dbReference>
<evidence type="ECO:0000256" key="14">
    <source>
        <dbReference type="ARBA" id="ARBA00023180"/>
    </source>
</evidence>
<dbReference type="GO" id="GO:0007186">
    <property type="term" value="P:G protein-coupled receptor signaling pathway"/>
    <property type="evidence" value="ECO:0000318"/>
    <property type="project" value="GO_Central"/>
</dbReference>
<keyword evidence="5 17" id="KW-0812">Transmembrane</keyword>
<dbReference type="PROSITE" id="PS50026">
    <property type="entry name" value="EGF_3"/>
    <property type="match status" value="2"/>
</dbReference>
<comment type="subcellular location">
    <subcellularLocation>
        <location evidence="1">Cell membrane</location>
        <topology evidence="1">Multi-pass membrane protein</topology>
    </subcellularLocation>
</comment>
<dbReference type="GO" id="GO:0007166">
    <property type="term" value="P:cell surface receptor signaling pathway"/>
    <property type="evidence" value="ECO:0007669"/>
    <property type="project" value="InterPro"/>
</dbReference>
<dbReference type="InterPro" id="IPR000203">
    <property type="entry name" value="GPS"/>
</dbReference>
<dbReference type="CDD" id="cd00054">
    <property type="entry name" value="EGF_CA"/>
    <property type="match status" value="2"/>
</dbReference>
<dbReference type="InterPro" id="IPR000742">
    <property type="entry name" value="EGF"/>
</dbReference>
<dbReference type="InterPro" id="IPR000832">
    <property type="entry name" value="GPCR_2_secretin-like"/>
</dbReference>